<comment type="caution">
    <text evidence="2">The sequence shown here is derived from an EMBL/GenBank/DDBJ whole genome shotgun (WGS) entry which is preliminary data.</text>
</comment>
<organism evidence="2 3">
    <name type="scientific">Amycolatopsis rifamycinica</name>
    <dbReference type="NCBI Taxonomy" id="287986"/>
    <lineage>
        <taxon>Bacteria</taxon>
        <taxon>Bacillati</taxon>
        <taxon>Actinomycetota</taxon>
        <taxon>Actinomycetes</taxon>
        <taxon>Pseudonocardiales</taxon>
        <taxon>Pseudonocardiaceae</taxon>
        <taxon>Amycolatopsis</taxon>
    </lineage>
</organism>
<proteinExistence type="predicted"/>
<evidence type="ECO:0000313" key="2">
    <source>
        <dbReference type="EMBL" id="KDN22441.1"/>
    </source>
</evidence>
<keyword evidence="3" id="KW-1185">Reference proteome</keyword>
<dbReference type="eggNOG" id="ENOG50341BA">
    <property type="taxonomic scope" value="Bacteria"/>
</dbReference>
<feature type="transmembrane region" description="Helical" evidence="1">
    <location>
        <begin position="220"/>
        <end position="244"/>
    </location>
</feature>
<accession>A0A066U4P8</accession>
<keyword evidence="1" id="KW-0812">Transmembrane</keyword>
<dbReference type="OrthoDB" id="4350469at2"/>
<dbReference type="Proteomes" id="UP000027345">
    <property type="component" value="Unassembled WGS sequence"/>
</dbReference>
<keyword evidence="1" id="KW-0472">Membrane</keyword>
<keyword evidence="1" id="KW-1133">Transmembrane helix</keyword>
<evidence type="ECO:0000256" key="1">
    <source>
        <dbReference type="SAM" id="Phobius"/>
    </source>
</evidence>
<feature type="transmembrane region" description="Helical" evidence="1">
    <location>
        <begin position="336"/>
        <end position="356"/>
    </location>
</feature>
<dbReference type="STRING" id="287986.DV20_09310"/>
<reference evidence="2 3" key="1">
    <citation type="submission" date="2014-05" db="EMBL/GenBank/DDBJ databases">
        <title>Draft genome sequence of Amycolatopsis rifamycinica DSM 46095.</title>
        <authorList>
            <person name="Lal R."/>
            <person name="Saxena A."/>
            <person name="Kumari R."/>
            <person name="Mukherjee U."/>
            <person name="Singh P."/>
            <person name="Sangwan N."/>
            <person name="Mahato N.K."/>
        </authorList>
    </citation>
    <scope>NUCLEOTIDE SEQUENCE [LARGE SCALE GENOMIC DNA]</scope>
    <source>
        <strain evidence="2 3">DSM 46095</strain>
    </source>
</reference>
<feature type="transmembrane region" description="Helical" evidence="1">
    <location>
        <begin position="12"/>
        <end position="36"/>
    </location>
</feature>
<name>A0A066U4P8_9PSEU</name>
<dbReference type="EMBL" id="JMQI01000019">
    <property type="protein sequence ID" value="KDN22441.1"/>
    <property type="molecule type" value="Genomic_DNA"/>
</dbReference>
<protein>
    <submittedName>
        <fullName evidence="2">Membrane protein</fullName>
    </submittedName>
</protein>
<feature type="transmembrane region" description="Helical" evidence="1">
    <location>
        <begin position="189"/>
        <end position="208"/>
    </location>
</feature>
<dbReference type="RefSeq" id="WP_043778363.1">
    <property type="nucleotide sequence ID" value="NZ_JMQI01000019.1"/>
</dbReference>
<sequence>MTATSTTRQTLWWLRLGLVAGSVLVLGAALATFLGLRASIAEVRERTAPAVLEVSLAKGAIVAAHGAAVAAFHGGQARLTGPSEQYEDEIALASQQLAQVAEHNAAGEAGSRTLRLIEGLLPAYNGFIGQADVHFRQDGGGPLAASNLLSASDLLTAPQNGILAQLDRLEAAQRAALDGQLGADWLDPAITLLWALPLVVLLGTLAWTQRFLARRFRRTVNTALLAATAACVLLGTGTALLLGIQSDARRSGAALERTVDARSTATTAAATQAQSMLARVLVEQCGPGGAAACGDTVAAFAAAATAPPAGAAAPSAEADEAVLLGPGLTEPGWTEVLGYGIPVLAAGIGVLAVGGLQPRLDEYRFRARREP</sequence>
<dbReference type="AlphaFoldDB" id="A0A066U4P8"/>
<gene>
    <name evidence="2" type="ORF">DV20_09310</name>
</gene>
<evidence type="ECO:0000313" key="3">
    <source>
        <dbReference type="Proteomes" id="UP000027345"/>
    </source>
</evidence>